<keyword evidence="1" id="KW-0812">Transmembrane</keyword>
<dbReference type="PANTHER" id="PTHR31170:SF25">
    <property type="entry name" value="BNAA09G04570D PROTEIN"/>
    <property type="match status" value="1"/>
</dbReference>
<protein>
    <submittedName>
        <fullName evidence="2">Uncharacterized protein</fullName>
    </submittedName>
</protein>
<keyword evidence="3" id="KW-1185">Reference proteome</keyword>
<dbReference type="AlphaFoldDB" id="A0A7J7DP98"/>
<dbReference type="InterPro" id="IPR004158">
    <property type="entry name" value="DUF247_pln"/>
</dbReference>
<gene>
    <name evidence="2" type="ORF">HS088_TW04G00151</name>
</gene>
<proteinExistence type="predicted"/>
<organism evidence="2 3">
    <name type="scientific">Tripterygium wilfordii</name>
    <name type="common">Thunder God vine</name>
    <dbReference type="NCBI Taxonomy" id="458696"/>
    <lineage>
        <taxon>Eukaryota</taxon>
        <taxon>Viridiplantae</taxon>
        <taxon>Streptophyta</taxon>
        <taxon>Embryophyta</taxon>
        <taxon>Tracheophyta</taxon>
        <taxon>Spermatophyta</taxon>
        <taxon>Magnoliopsida</taxon>
        <taxon>eudicotyledons</taxon>
        <taxon>Gunneridae</taxon>
        <taxon>Pentapetalae</taxon>
        <taxon>rosids</taxon>
        <taxon>fabids</taxon>
        <taxon>Celastrales</taxon>
        <taxon>Celastraceae</taxon>
        <taxon>Tripterygium</taxon>
    </lineage>
</organism>
<dbReference type="EMBL" id="JAAARO010000004">
    <property type="protein sequence ID" value="KAF5748200.1"/>
    <property type="molecule type" value="Genomic_DNA"/>
</dbReference>
<name>A0A7J7DP98_TRIWF</name>
<evidence type="ECO:0000256" key="1">
    <source>
        <dbReference type="SAM" id="Phobius"/>
    </source>
</evidence>
<keyword evidence="1" id="KW-1133">Transmembrane helix</keyword>
<evidence type="ECO:0000313" key="2">
    <source>
        <dbReference type="EMBL" id="KAF5748200.1"/>
    </source>
</evidence>
<dbReference type="Pfam" id="PF03140">
    <property type="entry name" value="DUF247"/>
    <property type="match status" value="1"/>
</dbReference>
<feature type="transmembrane region" description="Helical" evidence="1">
    <location>
        <begin position="157"/>
        <end position="181"/>
    </location>
</feature>
<dbReference type="PANTHER" id="PTHR31170">
    <property type="entry name" value="BNAC04G53230D PROTEIN"/>
    <property type="match status" value="1"/>
</dbReference>
<sequence>MEYSLKIQNLKKLKQAGVRIKVSQQHQHIFDIKFENGTLRIPTIIMNVTTEVVARNLIAFERCHGTNNYITDYFIVMNRLVDTEEDVELLIRYGILDTWLSDTKEIARAFNSTVQGCNFNPRKFYYKKLSKDLDHFCKTPCNKWKAILKRDYFNTPWAVISFFAAILLLMLTIAQTVGTFVK</sequence>
<keyword evidence="1" id="KW-0472">Membrane</keyword>
<reference evidence="2 3" key="1">
    <citation type="journal article" date="2020" name="Nat. Commun.">
        <title>Genome of Tripterygium wilfordii and identification of cytochrome P450 involved in triptolide biosynthesis.</title>
        <authorList>
            <person name="Tu L."/>
            <person name="Su P."/>
            <person name="Zhang Z."/>
            <person name="Gao L."/>
            <person name="Wang J."/>
            <person name="Hu T."/>
            <person name="Zhou J."/>
            <person name="Zhang Y."/>
            <person name="Zhao Y."/>
            <person name="Liu Y."/>
            <person name="Song Y."/>
            <person name="Tong Y."/>
            <person name="Lu Y."/>
            <person name="Yang J."/>
            <person name="Xu C."/>
            <person name="Jia M."/>
            <person name="Peters R.J."/>
            <person name="Huang L."/>
            <person name="Gao W."/>
        </authorList>
    </citation>
    <scope>NUCLEOTIDE SEQUENCE [LARGE SCALE GENOMIC DNA]</scope>
    <source>
        <strain evidence="3">cv. XIE 37</strain>
        <tissue evidence="2">Leaf</tissue>
    </source>
</reference>
<dbReference type="Proteomes" id="UP000593562">
    <property type="component" value="Unassembled WGS sequence"/>
</dbReference>
<dbReference type="InParanoid" id="A0A7J7DP98"/>
<comment type="caution">
    <text evidence="2">The sequence shown here is derived from an EMBL/GenBank/DDBJ whole genome shotgun (WGS) entry which is preliminary data.</text>
</comment>
<evidence type="ECO:0000313" key="3">
    <source>
        <dbReference type="Proteomes" id="UP000593562"/>
    </source>
</evidence>
<accession>A0A7J7DP98</accession>